<comment type="cofactor">
    <cofactor evidence="1">
        <name>Mg(2+)</name>
        <dbReference type="ChEBI" id="CHEBI:18420"/>
    </cofactor>
</comment>
<evidence type="ECO:0000313" key="15">
    <source>
        <dbReference type="Proteomes" id="UP000663829"/>
    </source>
</evidence>
<dbReference type="Proteomes" id="UP000681722">
    <property type="component" value="Unassembled WGS sequence"/>
</dbReference>
<evidence type="ECO:0000256" key="8">
    <source>
        <dbReference type="ARBA" id="ARBA00022842"/>
    </source>
</evidence>
<dbReference type="SMART" id="SM01265">
    <property type="entry name" value="Mab-21"/>
    <property type="match status" value="1"/>
</dbReference>
<proteinExistence type="inferred from homology"/>
<comment type="caution">
    <text evidence="12">The sequence shown here is derived from an EMBL/GenBank/DDBJ whole genome shotgun (WGS) entry which is preliminary data.</text>
</comment>
<dbReference type="GO" id="GO:0016779">
    <property type="term" value="F:nucleotidyltransferase activity"/>
    <property type="evidence" value="ECO:0007669"/>
    <property type="project" value="UniProtKB-KW"/>
</dbReference>
<gene>
    <name evidence="12" type="ORF">GPM918_LOCUS38408</name>
    <name evidence="11" type="ORF">OVA965_LOCUS20538</name>
    <name evidence="14" type="ORF">SRO942_LOCUS39232</name>
    <name evidence="13" type="ORF">TMI583_LOCUS20959</name>
</gene>
<dbReference type="AlphaFoldDB" id="A0A815VMR5"/>
<dbReference type="PANTHER" id="PTHR10656:SF42">
    <property type="entry name" value="CYCLIC GMP-AMP SYNTHASE-LIKE PROTEIN-RELATED"/>
    <property type="match status" value="1"/>
</dbReference>
<feature type="domain" description="Mab-21-like HhH/H2TH-like" evidence="10">
    <location>
        <begin position="258"/>
        <end position="344"/>
    </location>
</feature>
<evidence type="ECO:0000256" key="3">
    <source>
        <dbReference type="ARBA" id="ARBA00022679"/>
    </source>
</evidence>
<sequence>MCQEIENDKLKIFNDILEPFATYTDYFEDSHLPGLDGFGIDLASVDILPSGSLYDGMCTRIPQSYFEVKTQCNELIKDRDFDLMLVVKDMIIQDLDNIRNISIRSISSQVGLIFFYFSNSNYGKIYDYSNNEFLCSDEFVNQCTTKYIDPNAMTHVVSHKKSGPAINVTIIGNLSYVYSTDLVFALHCPVWPSIVSSWKTRVQCHGWLNDEVVEDIIQTNGFHVVPVGRKSSANKNNEWRISFSNVEKRLARLLKPHQKQCYGLLRSLLKIINSAEAITNNISKALFFRFCENNTETASSTASHFLKLIAFVIDSLSSKYIEHYFIDKCNLLDGISDHIIDNVVIILTKFHQNPIQFFADKNSDILFSPYLLASIEKLSHLYVYGDRQKFTFYRDMNQIISYINHCSETTDGADVVSALNVKFFRTTFTMVNTCTDEKVLDSIIDHMRYLADSIGWSLTTSEKEEIAHQWALCITVIVDHE</sequence>
<keyword evidence="7" id="KW-0067">ATP-binding</keyword>
<dbReference type="Pfam" id="PF03281">
    <property type="entry name" value="Mab-21"/>
    <property type="match status" value="1"/>
</dbReference>
<name>A0A815VMR5_9BILA</name>
<evidence type="ECO:0000256" key="4">
    <source>
        <dbReference type="ARBA" id="ARBA00022695"/>
    </source>
</evidence>
<keyword evidence="5" id="KW-0479">Metal-binding</keyword>
<dbReference type="Proteomes" id="UP000682733">
    <property type="component" value="Unassembled WGS sequence"/>
</dbReference>
<evidence type="ECO:0000259" key="10">
    <source>
        <dbReference type="Pfam" id="PF20266"/>
    </source>
</evidence>
<evidence type="ECO:0000256" key="5">
    <source>
        <dbReference type="ARBA" id="ARBA00022723"/>
    </source>
</evidence>
<dbReference type="InterPro" id="IPR046903">
    <property type="entry name" value="Mab-21-like_nuc_Trfase"/>
</dbReference>
<dbReference type="InterPro" id="IPR046906">
    <property type="entry name" value="Mab-21_HhH/H2TH-like"/>
</dbReference>
<keyword evidence="6" id="KW-0547">Nucleotide-binding</keyword>
<dbReference type="Proteomes" id="UP000677228">
    <property type="component" value="Unassembled WGS sequence"/>
</dbReference>
<accession>A0A815VMR5</accession>
<evidence type="ECO:0000259" key="9">
    <source>
        <dbReference type="Pfam" id="PF03281"/>
    </source>
</evidence>
<dbReference type="InterPro" id="IPR024810">
    <property type="entry name" value="MAB21L/cGLR"/>
</dbReference>
<evidence type="ECO:0000256" key="6">
    <source>
        <dbReference type="ARBA" id="ARBA00022741"/>
    </source>
</evidence>
<comment type="similarity">
    <text evidence="2">Belongs to the mab-21 family.</text>
</comment>
<dbReference type="EMBL" id="CAJOBA010020670">
    <property type="protein sequence ID" value="CAF3909454.1"/>
    <property type="molecule type" value="Genomic_DNA"/>
</dbReference>
<keyword evidence="8" id="KW-0460">Magnesium</keyword>
<evidence type="ECO:0000313" key="11">
    <source>
        <dbReference type="EMBL" id="CAF1128604.1"/>
    </source>
</evidence>
<dbReference type="GO" id="GO:0005524">
    <property type="term" value="F:ATP binding"/>
    <property type="evidence" value="ECO:0007669"/>
    <property type="project" value="UniProtKB-KW"/>
</dbReference>
<evidence type="ECO:0000256" key="7">
    <source>
        <dbReference type="ARBA" id="ARBA00022840"/>
    </source>
</evidence>
<organism evidence="12 15">
    <name type="scientific">Didymodactylos carnosus</name>
    <dbReference type="NCBI Taxonomy" id="1234261"/>
    <lineage>
        <taxon>Eukaryota</taxon>
        <taxon>Metazoa</taxon>
        <taxon>Spiralia</taxon>
        <taxon>Gnathifera</taxon>
        <taxon>Rotifera</taxon>
        <taxon>Eurotatoria</taxon>
        <taxon>Bdelloidea</taxon>
        <taxon>Philodinida</taxon>
        <taxon>Philodinidae</taxon>
        <taxon>Didymodactylos</taxon>
    </lineage>
</organism>
<evidence type="ECO:0000313" key="14">
    <source>
        <dbReference type="EMBL" id="CAF4397156.1"/>
    </source>
</evidence>
<evidence type="ECO:0000256" key="2">
    <source>
        <dbReference type="ARBA" id="ARBA00008307"/>
    </source>
</evidence>
<keyword evidence="15" id="KW-1185">Reference proteome</keyword>
<evidence type="ECO:0000313" key="12">
    <source>
        <dbReference type="EMBL" id="CAF1537213.1"/>
    </source>
</evidence>
<dbReference type="EMBL" id="CAJOBC010091051">
    <property type="protein sequence ID" value="CAF4397156.1"/>
    <property type="molecule type" value="Genomic_DNA"/>
</dbReference>
<dbReference type="Pfam" id="PF20266">
    <property type="entry name" value="Mab-21_C"/>
    <property type="match status" value="1"/>
</dbReference>
<protein>
    <submittedName>
        <fullName evidence="12">Uncharacterized protein</fullName>
    </submittedName>
</protein>
<dbReference type="OrthoDB" id="5974723at2759"/>
<keyword evidence="4" id="KW-0548">Nucleotidyltransferase</keyword>
<dbReference type="Proteomes" id="UP000663829">
    <property type="component" value="Unassembled WGS sequence"/>
</dbReference>
<reference evidence="12" key="1">
    <citation type="submission" date="2021-02" db="EMBL/GenBank/DDBJ databases">
        <authorList>
            <person name="Nowell W R."/>
        </authorList>
    </citation>
    <scope>NUCLEOTIDE SEQUENCE</scope>
</reference>
<dbReference type="Gene3D" id="1.10.1410.40">
    <property type="match status" value="1"/>
</dbReference>
<dbReference type="EMBL" id="CAJNOK010010945">
    <property type="protein sequence ID" value="CAF1128604.1"/>
    <property type="molecule type" value="Genomic_DNA"/>
</dbReference>
<keyword evidence="3" id="KW-0808">Transferase</keyword>
<evidence type="ECO:0000313" key="13">
    <source>
        <dbReference type="EMBL" id="CAF3909454.1"/>
    </source>
</evidence>
<dbReference type="EMBL" id="CAJNOQ010025436">
    <property type="protein sequence ID" value="CAF1537213.1"/>
    <property type="molecule type" value="Genomic_DNA"/>
</dbReference>
<feature type="domain" description="Mab-21-like nucleotidyltransferase" evidence="9">
    <location>
        <begin position="140"/>
        <end position="250"/>
    </location>
</feature>
<dbReference type="GO" id="GO:0046872">
    <property type="term" value="F:metal ion binding"/>
    <property type="evidence" value="ECO:0007669"/>
    <property type="project" value="UniProtKB-KW"/>
</dbReference>
<evidence type="ECO:0000256" key="1">
    <source>
        <dbReference type="ARBA" id="ARBA00001946"/>
    </source>
</evidence>
<dbReference type="Gene3D" id="3.30.460.90">
    <property type="match status" value="1"/>
</dbReference>
<dbReference type="PANTHER" id="PTHR10656">
    <property type="entry name" value="CELL FATE DETERMINING PROTEIN MAB21-RELATED"/>
    <property type="match status" value="1"/>
</dbReference>